<evidence type="ECO:0000259" key="1">
    <source>
        <dbReference type="Pfam" id="PF13613"/>
    </source>
</evidence>
<dbReference type="InterPro" id="IPR027805">
    <property type="entry name" value="Transposase_HTH_dom"/>
</dbReference>
<dbReference type="AlphaFoldDB" id="A0A4M9XKS7"/>
<dbReference type="Proteomes" id="UP000311674">
    <property type="component" value="Unassembled WGS sequence"/>
</dbReference>
<feature type="domain" description="Transposase Helix-turn-helix" evidence="1">
    <location>
        <begin position="78"/>
        <end position="128"/>
    </location>
</feature>
<proteinExistence type="predicted"/>
<dbReference type="Pfam" id="PF13613">
    <property type="entry name" value="HTH_Tnp_4"/>
    <property type="match status" value="1"/>
</dbReference>
<evidence type="ECO:0000313" key="3">
    <source>
        <dbReference type="EMBL" id="VTE35192.1"/>
    </source>
</evidence>
<evidence type="ECO:0000313" key="4">
    <source>
        <dbReference type="Proteomes" id="UP000310997"/>
    </source>
</evidence>
<evidence type="ECO:0000313" key="5">
    <source>
        <dbReference type="Proteomes" id="UP000311674"/>
    </source>
</evidence>
<reference evidence="4 5" key="1">
    <citation type="submission" date="2019-04" db="EMBL/GenBank/DDBJ databases">
        <authorList>
            <consortium name="Pathogen Informatics"/>
        </authorList>
    </citation>
    <scope>NUCLEOTIDE SEQUENCE [LARGE SCALE GENOMIC DNA]</scope>
    <source>
        <strain evidence="2 5">GPSC148</strain>
        <strain evidence="3 4">GPSC559</strain>
    </source>
</reference>
<name>A0A4M9XKS7_STREE</name>
<gene>
    <name evidence="2" type="ORF">SAMEA3390019_00704</name>
    <name evidence="3" type="ORF">SAMEA4038883_00126</name>
</gene>
<organism evidence="2 5">
    <name type="scientific">Streptococcus pneumoniae</name>
    <dbReference type="NCBI Taxonomy" id="1313"/>
    <lineage>
        <taxon>Bacteria</taxon>
        <taxon>Bacillati</taxon>
        <taxon>Bacillota</taxon>
        <taxon>Bacilli</taxon>
        <taxon>Lactobacillales</taxon>
        <taxon>Streptococcaceae</taxon>
        <taxon>Streptococcus</taxon>
    </lineage>
</organism>
<dbReference type="Proteomes" id="UP000310997">
    <property type="component" value="Unassembled WGS sequence"/>
</dbReference>
<dbReference type="EMBL" id="CABDLL010000001">
    <property type="protein sequence ID" value="VTE35192.1"/>
    <property type="molecule type" value="Genomic_DNA"/>
</dbReference>
<accession>A0A4M9XKS7</accession>
<dbReference type="EMBL" id="CABBMN010000004">
    <property type="protein sequence ID" value="VSC29869.1"/>
    <property type="molecule type" value="Genomic_DNA"/>
</dbReference>
<evidence type="ECO:0000313" key="2">
    <source>
        <dbReference type="EMBL" id="VSC29869.1"/>
    </source>
</evidence>
<protein>
    <submittedName>
        <fullName evidence="2">Transposase-like protein, IS1515</fullName>
    </submittedName>
</protein>
<sequence length="169" mass="19129">MSSEGAPCSTNFPLLDLFGNCKKCYTIFMETVYDKAQKLNSKNFKLLIGVKKETFQLMLEHLNSAYQIQHRKGGRPRSLPMEDQLIMTLRYLRYYPTQRLLAFDFGVGVATVNAIITWVEDTLRASGSFDLDHLEAPSAAVAIDVTESPIQRPNKTKAKIILVKRNDTP</sequence>